<dbReference type="RefSeq" id="WP_156639368.1">
    <property type="nucleotide sequence ID" value="NZ_WOXT01000001.1"/>
</dbReference>
<sequence length="108" mass="11707">MTLTLGQMHDATLLAIRYDWSARNCTFEFAGAPSAPGPFCIRFVSVSELVIPANETWGPSESVLEVVDHGTGRYDFVMQSGDTIAVVTADKALKPTFTQGRPQANLES</sequence>
<dbReference type="EMBL" id="WOXT01000001">
    <property type="protein sequence ID" value="MUV12588.1"/>
    <property type="molecule type" value="Genomic_DNA"/>
</dbReference>
<evidence type="ECO:0000313" key="2">
    <source>
        <dbReference type="Proteomes" id="UP000479692"/>
    </source>
</evidence>
<accession>A0A7C9LYX2</accession>
<dbReference type="AlphaFoldDB" id="A0A7C9LYX2"/>
<comment type="caution">
    <text evidence="1">The sequence shown here is derived from an EMBL/GenBank/DDBJ whole genome shotgun (WGS) entry which is preliminary data.</text>
</comment>
<organism evidence="1 2">
    <name type="scientific">Noviluteimonas gilva</name>
    <dbReference type="NCBI Taxonomy" id="2682097"/>
    <lineage>
        <taxon>Bacteria</taxon>
        <taxon>Pseudomonadati</taxon>
        <taxon>Pseudomonadota</taxon>
        <taxon>Gammaproteobacteria</taxon>
        <taxon>Lysobacterales</taxon>
        <taxon>Lysobacteraceae</taxon>
        <taxon>Noviluteimonas</taxon>
    </lineage>
</organism>
<name>A0A7C9LYX2_9GAMM</name>
<gene>
    <name evidence="1" type="ORF">GN331_00010</name>
</gene>
<dbReference type="Proteomes" id="UP000479692">
    <property type="component" value="Unassembled WGS sequence"/>
</dbReference>
<reference evidence="1 2" key="1">
    <citation type="submission" date="2019-12" db="EMBL/GenBank/DDBJ databases">
        <authorList>
            <person name="Xu J."/>
        </authorList>
    </citation>
    <scope>NUCLEOTIDE SEQUENCE [LARGE SCALE GENOMIC DNA]</scope>
    <source>
        <strain evidence="1 2">HX-5-24</strain>
    </source>
</reference>
<proteinExistence type="predicted"/>
<evidence type="ECO:0000313" key="1">
    <source>
        <dbReference type="EMBL" id="MUV12588.1"/>
    </source>
</evidence>
<keyword evidence="2" id="KW-1185">Reference proteome</keyword>
<protein>
    <submittedName>
        <fullName evidence="1">Uncharacterized protein</fullName>
    </submittedName>
</protein>